<organism evidence="1 2">
    <name type="scientific">Phialemonium thermophilum</name>
    <dbReference type="NCBI Taxonomy" id="223376"/>
    <lineage>
        <taxon>Eukaryota</taxon>
        <taxon>Fungi</taxon>
        <taxon>Dikarya</taxon>
        <taxon>Ascomycota</taxon>
        <taxon>Pezizomycotina</taxon>
        <taxon>Sordariomycetes</taxon>
        <taxon>Sordariomycetidae</taxon>
        <taxon>Cephalothecales</taxon>
        <taxon>Cephalothecaceae</taxon>
        <taxon>Phialemonium</taxon>
    </lineage>
</organism>
<evidence type="ECO:0000313" key="1">
    <source>
        <dbReference type="EMBL" id="KAL1873438.1"/>
    </source>
</evidence>
<evidence type="ECO:0008006" key="3">
    <source>
        <dbReference type="Google" id="ProtNLM"/>
    </source>
</evidence>
<sequence length="136" mass="15114">MCYPSRGPRAPPLLCLSAVDGGLGVGIDHNTALVACSIIAGNWWVDSWLGVKSNSDLDRDNSRDKQSQIWRFPHDNLLDIRDQTCRITGYYEGGEVAQLIPASHVGWFESNETNKYCRLPSRSTHRQPPQHAASPP</sequence>
<dbReference type="EMBL" id="JAZHXJ010000122">
    <property type="protein sequence ID" value="KAL1873438.1"/>
    <property type="molecule type" value="Genomic_DNA"/>
</dbReference>
<keyword evidence="2" id="KW-1185">Reference proteome</keyword>
<gene>
    <name evidence="1" type="ORF">VTK73DRAFT_983</name>
</gene>
<proteinExistence type="predicted"/>
<evidence type="ECO:0000313" key="2">
    <source>
        <dbReference type="Proteomes" id="UP001586593"/>
    </source>
</evidence>
<comment type="caution">
    <text evidence="1">The sequence shown here is derived from an EMBL/GenBank/DDBJ whole genome shotgun (WGS) entry which is preliminary data.</text>
</comment>
<dbReference type="Proteomes" id="UP001586593">
    <property type="component" value="Unassembled WGS sequence"/>
</dbReference>
<protein>
    <recommendedName>
        <fullName evidence="3">HNH nuclease domain-containing protein</fullName>
    </recommendedName>
</protein>
<name>A0ABR3XBV4_9PEZI</name>
<reference evidence="1 2" key="1">
    <citation type="journal article" date="2024" name="Commun. Biol.">
        <title>Comparative genomic analysis of thermophilic fungi reveals convergent evolutionary adaptations and gene losses.</title>
        <authorList>
            <person name="Steindorff A.S."/>
            <person name="Aguilar-Pontes M.V."/>
            <person name="Robinson A.J."/>
            <person name="Andreopoulos B."/>
            <person name="LaButti K."/>
            <person name="Kuo A."/>
            <person name="Mondo S."/>
            <person name="Riley R."/>
            <person name="Otillar R."/>
            <person name="Haridas S."/>
            <person name="Lipzen A."/>
            <person name="Grimwood J."/>
            <person name="Schmutz J."/>
            <person name="Clum A."/>
            <person name="Reid I.D."/>
            <person name="Moisan M.C."/>
            <person name="Butler G."/>
            <person name="Nguyen T.T.M."/>
            <person name="Dewar K."/>
            <person name="Conant G."/>
            <person name="Drula E."/>
            <person name="Henrissat B."/>
            <person name="Hansel C."/>
            <person name="Singer S."/>
            <person name="Hutchinson M.I."/>
            <person name="de Vries R.P."/>
            <person name="Natvig D.O."/>
            <person name="Powell A.J."/>
            <person name="Tsang A."/>
            <person name="Grigoriev I.V."/>
        </authorList>
    </citation>
    <scope>NUCLEOTIDE SEQUENCE [LARGE SCALE GENOMIC DNA]</scope>
    <source>
        <strain evidence="1 2">ATCC 24622</strain>
    </source>
</reference>
<accession>A0ABR3XBV4</accession>